<evidence type="ECO:0000259" key="2">
    <source>
        <dbReference type="Pfam" id="PF24038"/>
    </source>
</evidence>
<dbReference type="InterPro" id="IPR055771">
    <property type="entry name" value="DUF7347"/>
</dbReference>
<dbReference type="CDD" id="cd00090">
    <property type="entry name" value="HTH_ARSR"/>
    <property type="match status" value="1"/>
</dbReference>
<proteinExistence type="predicted"/>
<reference evidence="3 4" key="1">
    <citation type="submission" date="2018-12" db="EMBL/GenBank/DDBJ databases">
        <title>The complete genome of the methanogenic archaea of the candidate phylum Verstraetearchaeota, obtained from the metagenome of underground thermal water.</title>
        <authorList>
            <person name="Kadnikov V.V."/>
            <person name="Mardanov A.V."/>
            <person name="Beletsky A.V."/>
            <person name="Karnachuk O.V."/>
            <person name="Ravin N.V."/>
        </authorList>
    </citation>
    <scope>NUCLEOTIDE SEQUENCE [LARGE SCALE GENOMIC DNA]</scope>
    <source>
        <strain evidence="3">Ch88</strain>
    </source>
</reference>
<sequence length="149" mass="17026">MSSDTLFEAVSHPIRIEIVKALAEKPLRFADLKRKLKISSSGLLDFHLKKLDDLIAVNGEGCYYLTERGYAALTTIERAAKYHRLRSAQRRSFYLNLIACVLLNVGALLTASQMNDYAPWYAIILPVTVAWLAFYSYWTLVKRRINLRG</sequence>
<keyword evidence="1" id="KW-0472">Membrane</keyword>
<dbReference type="SUPFAM" id="SSF46785">
    <property type="entry name" value="Winged helix' DNA-binding domain"/>
    <property type="match status" value="1"/>
</dbReference>
<evidence type="ECO:0000313" key="4">
    <source>
        <dbReference type="Proteomes" id="UP000288215"/>
    </source>
</evidence>
<keyword evidence="1" id="KW-1133">Transmembrane helix</keyword>
<accession>A0A444L9K9</accession>
<feature type="transmembrane region" description="Helical" evidence="1">
    <location>
        <begin position="93"/>
        <end position="112"/>
    </location>
</feature>
<dbReference type="InterPro" id="IPR011991">
    <property type="entry name" value="ArsR-like_HTH"/>
</dbReference>
<dbReference type="Pfam" id="PF24038">
    <property type="entry name" value="DUF7347"/>
    <property type="match status" value="1"/>
</dbReference>
<dbReference type="AlphaFoldDB" id="A0A444L9K9"/>
<feature type="transmembrane region" description="Helical" evidence="1">
    <location>
        <begin position="118"/>
        <end position="138"/>
    </location>
</feature>
<organism evidence="3 4">
    <name type="scientific">Methanosuratincola subterraneus</name>
    <dbReference type="NCBI Taxonomy" id="2593994"/>
    <lineage>
        <taxon>Archaea</taxon>
        <taxon>Thermoproteota</taxon>
        <taxon>Methanosuratincolia</taxon>
        <taxon>Candidatus Methanomethylicales</taxon>
        <taxon>Candidatus Methanomethylicaceae</taxon>
        <taxon>Candidatus Methanosuratincola (ex Vanwonterghem et al. 2016)</taxon>
    </lineage>
</organism>
<comment type="caution">
    <text evidence="3">The sequence shown here is derived from an EMBL/GenBank/DDBJ whole genome shotgun (WGS) entry which is preliminary data.</text>
</comment>
<gene>
    <name evidence="3" type="ORF">Metus_0297</name>
</gene>
<dbReference type="Proteomes" id="UP000288215">
    <property type="component" value="Unassembled WGS sequence"/>
</dbReference>
<evidence type="ECO:0000313" key="3">
    <source>
        <dbReference type="EMBL" id="RWX74272.1"/>
    </source>
</evidence>
<evidence type="ECO:0000256" key="1">
    <source>
        <dbReference type="SAM" id="Phobius"/>
    </source>
</evidence>
<dbReference type="InterPro" id="IPR036388">
    <property type="entry name" value="WH-like_DNA-bd_sf"/>
</dbReference>
<feature type="domain" description="DUF7347" evidence="2">
    <location>
        <begin position="5"/>
        <end position="75"/>
    </location>
</feature>
<dbReference type="Gene3D" id="1.10.10.10">
    <property type="entry name" value="Winged helix-like DNA-binding domain superfamily/Winged helix DNA-binding domain"/>
    <property type="match status" value="1"/>
</dbReference>
<keyword evidence="1" id="KW-0812">Transmembrane</keyword>
<name>A0A444L9K9_METS7</name>
<dbReference type="InterPro" id="IPR036390">
    <property type="entry name" value="WH_DNA-bd_sf"/>
</dbReference>
<dbReference type="EMBL" id="RXGA01000001">
    <property type="protein sequence ID" value="RWX74272.1"/>
    <property type="molecule type" value="Genomic_DNA"/>
</dbReference>
<protein>
    <recommendedName>
        <fullName evidence="2">DUF7347 domain-containing protein</fullName>
    </recommendedName>
</protein>